<dbReference type="STRING" id="1231657.A0A1Y1YZU6"/>
<feature type="transmembrane region" description="Helical" evidence="1">
    <location>
        <begin position="174"/>
        <end position="196"/>
    </location>
</feature>
<protein>
    <recommendedName>
        <fullName evidence="4">AtmA protein</fullName>
    </recommendedName>
</protein>
<keyword evidence="1" id="KW-0472">Membrane</keyword>
<evidence type="ECO:0000313" key="2">
    <source>
        <dbReference type="EMBL" id="ORY03479.1"/>
    </source>
</evidence>
<dbReference type="EMBL" id="MCFA01000146">
    <property type="protein sequence ID" value="ORY03479.1"/>
    <property type="molecule type" value="Genomic_DNA"/>
</dbReference>
<keyword evidence="1" id="KW-0812">Transmembrane</keyword>
<evidence type="ECO:0000313" key="3">
    <source>
        <dbReference type="Proteomes" id="UP000193144"/>
    </source>
</evidence>
<dbReference type="AlphaFoldDB" id="A0A1Y1YZU6"/>
<feature type="transmembrane region" description="Helical" evidence="1">
    <location>
        <begin position="256"/>
        <end position="281"/>
    </location>
</feature>
<evidence type="ECO:0008006" key="4">
    <source>
        <dbReference type="Google" id="ProtNLM"/>
    </source>
</evidence>
<feature type="transmembrane region" description="Helical" evidence="1">
    <location>
        <begin position="92"/>
        <end position="110"/>
    </location>
</feature>
<sequence>MAIFTQRSNPLFTIILLALSAYAFYATWGISLIDGTLGHMLAIRGAKIPLIPGTHEPLRLHFTGIPPIDYWYTIMVLFFWEAVDGSHPATSLTGIYFLGQLVAVWTLIYVEGNRISNQGLTVAKTLLWTLLMQNLTLACFGPIYFVIHLAVSPMLSSSSSTKESPTKLSNATKYLQYLPLSITLGYIVPSIFIGLPAPTIQSYASQQAAIAVWTPFPAWVALFQVLLTWCDSKLSSSSTVGRSETSKAYQAALRRVYIFAITGSAFIHIGTITTSMSTVLFPAVYSPIIRSEFAPAHLLFPDNASVDTIGAGVLTFMQWDQWIGYTAVLAWALKLLWEVRAFAGAAFVTRVWQVLETVGTTLLLGPGSAAVLLIWKRDETAWAGEQRPEKATGGF</sequence>
<accession>A0A1Y1YZU6</accession>
<feature type="transmembrane region" description="Helical" evidence="1">
    <location>
        <begin position="12"/>
        <end position="37"/>
    </location>
</feature>
<dbReference type="OrthoDB" id="72269at2759"/>
<feature type="transmembrane region" description="Helical" evidence="1">
    <location>
        <begin position="131"/>
        <end position="154"/>
    </location>
</feature>
<reference evidence="2 3" key="1">
    <citation type="submission" date="2016-07" db="EMBL/GenBank/DDBJ databases">
        <title>Pervasive Adenine N6-methylation of Active Genes in Fungi.</title>
        <authorList>
            <consortium name="DOE Joint Genome Institute"/>
            <person name="Mondo S.J."/>
            <person name="Dannebaum R.O."/>
            <person name="Kuo R.C."/>
            <person name="Labutti K."/>
            <person name="Haridas S."/>
            <person name="Kuo A."/>
            <person name="Salamov A."/>
            <person name="Ahrendt S.R."/>
            <person name="Lipzen A."/>
            <person name="Sullivan W."/>
            <person name="Andreopoulos W.B."/>
            <person name="Clum A."/>
            <person name="Lindquist E."/>
            <person name="Daum C."/>
            <person name="Ramamoorthy G.K."/>
            <person name="Gryganskyi A."/>
            <person name="Culley D."/>
            <person name="Magnuson J.K."/>
            <person name="James T.Y."/>
            <person name="O'Malley M.A."/>
            <person name="Stajich J.E."/>
            <person name="Spatafora J.W."/>
            <person name="Visel A."/>
            <person name="Grigoriev I.V."/>
        </authorList>
    </citation>
    <scope>NUCLEOTIDE SEQUENCE [LARGE SCALE GENOMIC DNA]</scope>
    <source>
        <strain evidence="2 3">CBS 115471</strain>
    </source>
</reference>
<proteinExistence type="predicted"/>
<dbReference type="Proteomes" id="UP000193144">
    <property type="component" value="Unassembled WGS sequence"/>
</dbReference>
<keyword evidence="1" id="KW-1133">Transmembrane helix</keyword>
<organism evidence="2 3">
    <name type="scientific">Clohesyomyces aquaticus</name>
    <dbReference type="NCBI Taxonomy" id="1231657"/>
    <lineage>
        <taxon>Eukaryota</taxon>
        <taxon>Fungi</taxon>
        <taxon>Dikarya</taxon>
        <taxon>Ascomycota</taxon>
        <taxon>Pezizomycotina</taxon>
        <taxon>Dothideomycetes</taxon>
        <taxon>Pleosporomycetidae</taxon>
        <taxon>Pleosporales</taxon>
        <taxon>Lindgomycetaceae</taxon>
        <taxon>Clohesyomyces</taxon>
    </lineage>
</organism>
<keyword evidence="3" id="KW-1185">Reference proteome</keyword>
<evidence type="ECO:0000256" key="1">
    <source>
        <dbReference type="SAM" id="Phobius"/>
    </source>
</evidence>
<comment type="caution">
    <text evidence="2">The sequence shown here is derived from an EMBL/GenBank/DDBJ whole genome shotgun (WGS) entry which is preliminary data.</text>
</comment>
<name>A0A1Y1YZU6_9PLEO</name>
<gene>
    <name evidence="2" type="ORF">BCR34DRAFT_492387</name>
</gene>